<dbReference type="EMBL" id="JACIFX010000001">
    <property type="protein sequence ID" value="MBB4227025.1"/>
    <property type="molecule type" value="Genomic_DNA"/>
</dbReference>
<name>A0ABR6IGM9_9HYPH</name>
<dbReference type="Gene3D" id="3.30.470.30">
    <property type="entry name" value="DNA ligase/mRNA capping enzyme"/>
    <property type="match status" value="1"/>
</dbReference>
<dbReference type="EC" id="6.5.1.1" evidence="2"/>
<feature type="domain" description="ATP-dependent DNA ligase family profile" evidence="1">
    <location>
        <begin position="4"/>
        <end position="107"/>
    </location>
</feature>
<sequence length="120" mass="12591">MGTAILDDEAVVLDKEGRSDFGALQRSLGGRGGKRSSMESLFFAFDLLCFDGHDLTGTELSVRRHLLEDFLDGATGAIQLSEEVHGDGAVLLVKACSIGLEGIIAKHRIVPIAPAAPATG</sequence>
<proteinExistence type="predicted"/>
<keyword evidence="2" id="KW-0436">Ligase</keyword>
<gene>
    <name evidence="2" type="ORF">GGD56_000845</name>
</gene>
<dbReference type="InterPro" id="IPR012310">
    <property type="entry name" value="DNA_ligase_ATP-dep_cent"/>
</dbReference>
<dbReference type="SUPFAM" id="SSF56091">
    <property type="entry name" value="DNA ligase/mRNA capping enzyme, catalytic domain"/>
    <property type="match status" value="1"/>
</dbReference>
<keyword evidence="3" id="KW-1185">Reference proteome</keyword>
<dbReference type="Pfam" id="PF01068">
    <property type="entry name" value="DNA_ligase_A_M"/>
    <property type="match status" value="1"/>
</dbReference>
<dbReference type="Gene3D" id="3.30.1490.70">
    <property type="match status" value="1"/>
</dbReference>
<evidence type="ECO:0000313" key="3">
    <source>
        <dbReference type="Proteomes" id="UP000551353"/>
    </source>
</evidence>
<dbReference type="Proteomes" id="UP000551353">
    <property type="component" value="Unassembled WGS sequence"/>
</dbReference>
<evidence type="ECO:0000313" key="2">
    <source>
        <dbReference type="EMBL" id="MBB4227025.1"/>
    </source>
</evidence>
<reference evidence="2 3" key="1">
    <citation type="submission" date="2020-08" db="EMBL/GenBank/DDBJ databases">
        <title>Genomic Encyclopedia of Type Strains, Phase IV (KMG-V): Genome sequencing to study the core and pangenomes of soil and plant-associated prokaryotes.</title>
        <authorList>
            <person name="Whitman W."/>
        </authorList>
    </citation>
    <scope>NUCLEOTIDE SEQUENCE [LARGE SCALE GENOMIC DNA]</scope>
    <source>
        <strain evidence="2 3">SEMIA 4087</strain>
    </source>
</reference>
<protein>
    <submittedName>
        <fullName evidence="2">Bifunctional non-homologous end joining protein LigD</fullName>
        <ecNumber evidence="2">6.5.1.1</ecNumber>
    </submittedName>
</protein>
<organism evidence="2 3">
    <name type="scientific">Rhizobium mongolense</name>
    <dbReference type="NCBI Taxonomy" id="57676"/>
    <lineage>
        <taxon>Bacteria</taxon>
        <taxon>Pseudomonadati</taxon>
        <taxon>Pseudomonadota</taxon>
        <taxon>Alphaproteobacteria</taxon>
        <taxon>Hyphomicrobiales</taxon>
        <taxon>Rhizobiaceae</taxon>
        <taxon>Rhizobium/Agrobacterium group</taxon>
        <taxon>Rhizobium</taxon>
    </lineage>
</organism>
<evidence type="ECO:0000259" key="1">
    <source>
        <dbReference type="Pfam" id="PF01068"/>
    </source>
</evidence>
<dbReference type="GO" id="GO:0003910">
    <property type="term" value="F:DNA ligase (ATP) activity"/>
    <property type="evidence" value="ECO:0007669"/>
    <property type="project" value="UniProtKB-EC"/>
</dbReference>
<accession>A0ABR6IGM9</accession>
<comment type="caution">
    <text evidence="2">The sequence shown here is derived from an EMBL/GenBank/DDBJ whole genome shotgun (WGS) entry which is preliminary data.</text>
</comment>